<dbReference type="Gene3D" id="1.10.3720.10">
    <property type="entry name" value="MetI-like"/>
    <property type="match status" value="1"/>
</dbReference>
<organism evidence="10 11">
    <name type="scientific">Brachybacterium epidermidis</name>
    <dbReference type="NCBI Taxonomy" id="2781983"/>
    <lineage>
        <taxon>Bacteria</taxon>
        <taxon>Bacillati</taxon>
        <taxon>Actinomycetota</taxon>
        <taxon>Actinomycetes</taxon>
        <taxon>Micrococcales</taxon>
        <taxon>Dermabacteraceae</taxon>
        <taxon>Brachybacterium</taxon>
    </lineage>
</organism>
<dbReference type="PANTHER" id="PTHR30193">
    <property type="entry name" value="ABC TRANSPORTER PERMEASE PROTEIN"/>
    <property type="match status" value="1"/>
</dbReference>
<dbReference type="InterPro" id="IPR051393">
    <property type="entry name" value="ABC_transporter_permease"/>
</dbReference>
<feature type="transmembrane region" description="Helical" evidence="7">
    <location>
        <begin position="238"/>
        <end position="259"/>
    </location>
</feature>
<dbReference type="EMBL" id="JADEYR010000024">
    <property type="protein sequence ID" value="MBE9405193.1"/>
    <property type="molecule type" value="Genomic_DNA"/>
</dbReference>
<accession>A0ABR9W7I4</accession>
<feature type="domain" description="ABC transmembrane type-1" evidence="9">
    <location>
        <begin position="99"/>
        <end position="312"/>
    </location>
</feature>
<evidence type="ECO:0000313" key="10">
    <source>
        <dbReference type="EMBL" id="MBE9405193.1"/>
    </source>
</evidence>
<protein>
    <submittedName>
        <fullName evidence="10">Sugar ABC transporter permease</fullName>
    </submittedName>
</protein>
<dbReference type="RefSeq" id="WP_193866924.1">
    <property type="nucleotide sequence ID" value="NZ_JADEYR010000024.1"/>
</dbReference>
<dbReference type="SUPFAM" id="SSF161098">
    <property type="entry name" value="MetI-like"/>
    <property type="match status" value="1"/>
</dbReference>
<gene>
    <name evidence="10" type="ORF">IOE58_13780</name>
</gene>
<evidence type="ECO:0000313" key="11">
    <source>
        <dbReference type="Proteomes" id="UP000644727"/>
    </source>
</evidence>
<feature type="transmembrane region" description="Helical" evidence="7">
    <location>
        <begin position="137"/>
        <end position="159"/>
    </location>
</feature>
<dbReference type="PROSITE" id="PS50928">
    <property type="entry name" value="ABC_TM1"/>
    <property type="match status" value="1"/>
</dbReference>
<feature type="transmembrane region" description="Helical" evidence="7">
    <location>
        <begin position="291"/>
        <end position="316"/>
    </location>
</feature>
<keyword evidence="6 7" id="KW-0472">Membrane</keyword>
<keyword evidence="2 7" id="KW-0813">Transport</keyword>
<dbReference type="InterPro" id="IPR000515">
    <property type="entry name" value="MetI-like"/>
</dbReference>
<keyword evidence="3" id="KW-1003">Cell membrane</keyword>
<dbReference type="InterPro" id="IPR035906">
    <property type="entry name" value="MetI-like_sf"/>
</dbReference>
<reference evidence="10 11" key="1">
    <citation type="submission" date="2020-10" db="EMBL/GenBank/DDBJ databases">
        <title>Draft genome and description of Brachybacterium epidermidis sp nov.</title>
        <authorList>
            <person name="Boxberger M."/>
            <person name="La Scola B."/>
        </authorList>
    </citation>
    <scope>NUCLEOTIDE SEQUENCE [LARGE SCALE GENOMIC DNA]</scope>
    <source>
        <strain evidence="10 11">Marseille-Q2903</strain>
    </source>
</reference>
<feature type="transmembrane region" description="Helical" evidence="7">
    <location>
        <begin position="184"/>
        <end position="206"/>
    </location>
</feature>
<sequence length="326" mass="35341">MTNPTVTVPAAPVPPGRRADRRRGSRTLHSGFYPYLFIAPAAVCFLSFMAIPIVYAIWVSFRTVKVSGLGLGSGSRTEVWAGLANYSAVLSDPEFLASARRALAYGAVLVPVMLGLALLFALLLDSRRARARTFSRLAIFLPYAVPAVISSVLWGFLYLRGTSPVHWLAAKAQVVLPDALSPDLVLFAIANIGIWGGTGFNMIVLYTPLKAIPSELYEAATLDGASEFQIATRIKIPMVLPSLIMTLVFSVIATLQVFAEPMTLRPMTNGISSTWSPLMKIYRDAFVQNDIYTASAGSIIVALATFVISFGFLRLVRGQAFAQESR</sequence>
<evidence type="ECO:0000256" key="5">
    <source>
        <dbReference type="ARBA" id="ARBA00022989"/>
    </source>
</evidence>
<feature type="compositionally biased region" description="Low complexity" evidence="8">
    <location>
        <begin position="1"/>
        <end position="10"/>
    </location>
</feature>
<keyword evidence="4 7" id="KW-0812">Transmembrane</keyword>
<feature type="transmembrane region" description="Helical" evidence="7">
    <location>
        <begin position="32"/>
        <end position="58"/>
    </location>
</feature>
<evidence type="ECO:0000256" key="7">
    <source>
        <dbReference type="RuleBase" id="RU363032"/>
    </source>
</evidence>
<keyword evidence="5 7" id="KW-1133">Transmembrane helix</keyword>
<evidence type="ECO:0000259" key="9">
    <source>
        <dbReference type="PROSITE" id="PS50928"/>
    </source>
</evidence>
<keyword evidence="11" id="KW-1185">Reference proteome</keyword>
<comment type="subcellular location">
    <subcellularLocation>
        <location evidence="1 7">Cell membrane</location>
        <topology evidence="1 7">Multi-pass membrane protein</topology>
    </subcellularLocation>
</comment>
<evidence type="ECO:0000256" key="8">
    <source>
        <dbReference type="SAM" id="MobiDB-lite"/>
    </source>
</evidence>
<evidence type="ECO:0000256" key="1">
    <source>
        <dbReference type="ARBA" id="ARBA00004651"/>
    </source>
</evidence>
<dbReference type="Pfam" id="PF00528">
    <property type="entry name" value="BPD_transp_1"/>
    <property type="match status" value="1"/>
</dbReference>
<feature type="transmembrane region" description="Helical" evidence="7">
    <location>
        <begin position="102"/>
        <end position="125"/>
    </location>
</feature>
<name>A0ABR9W7I4_9MICO</name>
<proteinExistence type="inferred from homology"/>
<evidence type="ECO:0000256" key="3">
    <source>
        <dbReference type="ARBA" id="ARBA00022475"/>
    </source>
</evidence>
<evidence type="ECO:0000256" key="4">
    <source>
        <dbReference type="ARBA" id="ARBA00022692"/>
    </source>
</evidence>
<feature type="region of interest" description="Disordered" evidence="8">
    <location>
        <begin position="1"/>
        <end position="23"/>
    </location>
</feature>
<comment type="caution">
    <text evidence="10">The sequence shown here is derived from an EMBL/GenBank/DDBJ whole genome shotgun (WGS) entry which is preliminary data.</text>
</comment>
<dbReference type="PANTHER" id="PTHR30193:SF41">
    <property type="entry name" value="DIACETYLCHITOBIOSE UPTAKE SYSTEM PERMEASE PROTEIN NGCF"/>
    <property type="match status" value="1"/>
</dbReference>
<dbReference type="Proteomes" id="UP000644727">
    <property type="component" value="Unassembled WGS sequence"/>
</dbReference>
<comment type="similarity">
    <text evidence="7">Belongs to the binding-protein-dependent transport system permease family.</text>
</comment>
<evidence type="ECO:0000256" key="2">
    <source>
        <dbReference type="ARBA" id="ARBA00022448"/>
    </source>
</evidence>
<dbReference type="CDD" id="cd06261">
    <property type="entry name" value="TM_PBP2"/>
    <property type="match status" value="1"/>
</dbReference>
<evidence type="ECO:0000256" key="6">
    <source>
        <dbReference type="ARBA" id="ARBA00023136"/>
    </source>
</evidence>